<protein>
    <submittedName>
        <fullName evidence="2">DUF2735 domain-containing protein</fullName>
    </submittedName>
</protein>
<feature type="compositionally biased region" description="Basic and acidic residues" evidence="1">
    <location>
        <begin position="1"/>
        <end position="10"/>
    </location>
</feature>
<accession>A0AAU7JK54</accession>
<dbReference type="EMBL" id="CP157484">
    <property type="protein sequence ID" value="XBO40504.1"/>
    <property type="molecule type" value="Genomic_DNA"/>
</dbReference>
<name>A0AAU7JK54_9HYPH</name>
<dbReference type="InterPro" id="IPR021232">
    <property type="entry name" value="DUF2735"/>
</dbReference>
<evidence type="ECO:0000313" key="2">
    <source>
        <dbReference type="EMBL" id="XBO40504.1"/>
    </source>
</evidence>
<feature type="region of interest" description="Disordered" evidence="1">
    <location>
        <begin position="1"/>
        <end position="45"/>
    </location>
</feature>
<evidence type="ECO:0000256" key="1">
    <source>
        <dbReference type="SAM" id="MobiDB-lite"/>
    </source>
</evidence>
<dbReference type="RefSeq" id="WP_406857366.1">
    <property type="nucleotide sequence ID" value="NZ_CP157484.1"/>
</dbReference>
<dbReference type="AlphaFoldDB" id="A0AAU7JK54"/>
<reference evidence="2" key="1">
    <citation type="submission" date="2024-05" db="EMBL/GenBank/DDBJ databases">
        <authorList>
            <person name="Kim S."/>
            <person name="Heo J."/>
            <person name="Choi H."/>
            <person name="Choi Y."/>
            <person name="Kwon S.-W."/>
            <person name="Kim Y."/>
        </authorList>
    </citation>
    <scope>NUCLEOTIDE SEQUENCE</scope>
    <source>
        <strain evidence="2">KACC 23698</strain>
    </source>
</reference>
<sequence length="62" mass="7032">MSEQPRRESAKIYPFPSRSKTGELRPVRRPASPQDGARSPEVDAGAWYHEAALRDSEQPPRK</sequence>
<dbReference type="Pfam" id="PF10931">
    <property type="entry name" value="DUF2735"/>
    <property type="match status" value="1"/>
</dbReference>
<proteinExistence type="predicted"/>
<gene>
    <name evidence="2" type="ORF">ABEG18_06995</name>
</gene>
<organism evidence="2">
    <name type="scientific">Alsobacter sp. KACC 23698</name>
    <dbReference type="NCBI Taxonomy" id="3149229"/>
    <lineage>
        <taxon>Bacteria</taxon>
        <taxon>Pseudomonadati</taxon>
        <taxon>Pseudomonadota</taxon>
        <taxon>Alphaproteobacteria</taxon>
        <taxon>Hyphomicrobiales</taxon>
        <taxon>Alsobacteraceae</taxon>
        <taxon>Alsobacter</taxon>
    </lineage>
</organism>